<dbReference type="EMBL" id="LS483447">
    <property type="protein sequence ID" value="SQH73781.1"/>
    <property type="molecule type" value="Genomic_DNA"/>
</dbReference>
<protein>
    <submittedName>
        <fullName evidence="1">Uncharacterized protein</fullName>
    </submittedName>
</protein>
<keyword evidence="2" id="KW-1185">Reference proteome</keyword>
<dbReference type="KEGG" id="pcre:NCTC12858_01649"/>
<dbReference type="Proteomes" id="UP000249300">
    <property type="component" value="Chromosome 1"/>
</dbReference>
<gene>
    <name evidence="1" type="ORF">NCTC12858_01649</name>
</gene>
<name>A0A2X4SVL2_9PORP</name>
<proteinExistence type="predicted"/>
<organism evidence="1 2">
    <name type="scientific">Porphyromonas crevioricanis</name>
    <dbReference type="NCBI Taxonomy" id="393921"/>
    <lineage>
        <taxon>Bacteria</taxon>
        <taxon>Pseudomonadati</taxon>
        <taxon>Bacteroidota</taxon>
        <taxon>Bacteroidia</taxon>
        <taxon>Bacteroidales</taxon>
        <taxon>Porphyromonadaceae</taxon>
        <taxon>Porphyromonas</taxon>
    </lineage>
</organism>
<sequence>MFGVVVRDTIFQDNVIQYTLDSLVNIHFSDQAIDANSLIRIHRDNIYLQQFTYSMDIPLEVYFTKDYQLIARSKNEHVTFSKLDSFLDPSITKYRNRRRWGLGIQAGVEVMPGYSLAGKEFSLAVGPYLGIGINYNLVQW</sequence>
<accession>A0A2X4SVL2</accession>
<dbReference type="AlphaFoldDB" id="A0A2X4SVL2"/>
<evidence type="ECO:0000313" key="1">
    <source>
        <dbReference type="EMBL" id="SQH73781.1"/>
    </source>
</evidence>
<reference evidence="1 2" key="1">
    <citation type="submission" date="2018-06" db="EMBL/GenBank/DDBJ databases">
        <authorList>
            <consortium name="Pathogen Informatics"/>
            <person name="Doyle S."/>
        </authorList>
    </citation>
    <scope>NUCLEOTIDE SEQUENCE [LARGE SCALE GENOMIC DNA]</scope>
    <source>
        <strain evidence="1 2">NCTC12858</strain>
    </source>
</reference>
<evidence type="ECO:0000313" key="2">
    <source>
        <dbReference type="Proteomes" id="UP000249300"/>
    </source>
</evidence>